<protein>
    <submittedName>
        <fullName evidence="2">YHYH protein</fullName>
    </submittedName>
</protein>
<dbReference type="EMBL" id="FWZT01000019">
    <property type="protein sequence ID" value="SMF58101.1"/>
    <property type="molecule type" value="Genomic_DNA"/>
</dbReference>
<proteinExistence type="predicted"/>
<name>A0A1Y6CLE9_9BACT</name>
<dbReference type="OrthoDB" id="665834at2"/>
<evidence type="ECO:0000259" key="1">
    <source>
        <dbReference type="Pfam" id="PF14240"/>
    </source>
</evidence>
<feature type="domain" description="YHYH" evidence="1">
    <location>
        <begin position="191"/>
        <end position="224"/>
    </location>
</feature>
<accession>A0A1Y6CLE9</accession>
<dbReference type="RefSeq" id="WP_132322609.1">
    <property type="nucleotide sequence ID" value="NZ_FWZT01000019.1"/>
</dbReference>
<sequence length="238" mass="26807">MKASGLQTGLIMIIFTSLPVLSQAQTTFPIQSFREHVQVIQDGEQVTLLSDGVPDHKSPYFSRRDSRFEVYNGSNPNFRQNPNSIREQDFTMVIPSRPKKAMVHQRTSLGPIGMALNGVALFNQFAGPNDRPLTDEIDSFDQYNGHPERRGMYHYHVEPLALTQGARNRLIGYLLDGFPVYGPMENGRLVASDDLDEFHGHIHATKEYPEGIFHYHVTADAPYINGGEFYGEPGTLIR</sequence>
<evidence type="ECO:0000313" key="2">
    <source>
        <dbReference type="EMBL" id="SMF58101.1"/>
    </source>
</evidence>
<evidence type="ECO:0000313" key="3">
    <source>
        <dbReference type="Proteomes" id="UP000192907"/>
    </source>
</evidence>
<feature type="domain" description="YHYH" evidence="1">
    <location>
        <begin position="92"/>
        <end position="184"/>
    </location>
</feature>
<keyword evidence="3" id="KW-1185">Reference proteome</keyword>
<dbReference type="AlphaFoldDB" id="A0A1Y6CLE9"/>
<organism evidence="2 3">
    <name type="scientific">Pseudobacteriovorax antillogorgiicola</name>
    <dbReference type="NCBI Taxonomy" id="1513793"/>
    <lineage>
        <taxon>Bacteria</taxon>
        <taxon>Pseudomonadati</taxon>
        <taxon>Bdellovibrionota</taxon>
        <taxon>Oligoflexia</taxon>
        <taxon>Oligoflexales</taxon>
        <taxon>Pseudobacteriovoracaceae</taxon>
        <taxon>Pseudobacteriovorax</taxon>
    </lineage>
</organism>
<gene>
    <name evidence="2" type="ORF">SAMN06296036_11958</name>
</gene>
<dbReference type="Proteomes" id="UP000192907">
    <property type="component" value="Unassembled WGS sequence"/>
</dbReference>
<dbReference type="PANTHER" id="PTHR30289">
    <property type="entry name" value="UNCHARACTERIZED PROTEIN YBCL-RELATED"/>
    <property type="match status" value="1"/>
</dbReference>
<dbReference type="STRING" id="1513793.SAMN06296036_11958"/>
<dbReference type="Pfam" id="PF14240">
    <property type="entry name" value="YHYH"/>
    <property type="match status" value="2"/>
</dbReference>
<dbReference type="InterPro" id="IPR025924">
    <property type="entry name" value="YHYH_dom"/>
</dbReference>
<dbReference type="PANTHER" id="PTHR30289:SF8">
    <property type="entry name" value="YHYH DOMAIN-CONTAINING PROTEIN"/>
    <property type="match status" value="1"/>
</dbReference>
<reference evidence="3" key="1">
    <citation type="submission" date="2017-04" db="EMBL/GenBank/DDBJ databases">
        <authorList>
            <person name="Varghese N."/>
            <person name="Submissions S."/>
        </authorList>
    </citation>
    <scope>NUCLEOTIDE SEQUENCE [LARGE SCALE GENOMIC DNA]</scope>
    <source>
        <strain evidence="3">RKEM611</strain>
    </source>
</reference>